<gene>
    <name evidence="1" type="ORF">Pint_03656</name>
</gene>
<evidence type="ECO:0000313" key="2">
    <source>
        <dbReference type="Proteomes" id="UP001163603"/>
    </source>
</evidence>
<comment type="caution">
    <text evidence="1">The sequence shown here is derived from an EMBL/GenBank/DDBJ whole genome shotgun (WGS) entry which is preliminary data.</text>
</comment>
<protein>
    <submittedName>
        <fullName evidence="1">Uncharacterized protein</fullName>
    </submittedName>
</protein>
<reference evidence="2" key="1">
    <citation type="journal article" date="2023" name="G3 (Bethesda)">
        <title>Genome assembly and association tests identify interacting loci associated with vigor, precocity, and sex in interspecific pistachio rootstocks.</title>
        <authorList>
            <person name="Palmer W."/>
            <person name="Jacygrad E."/>
            <person name="Sagayaradj S."/>
            <person name="Cavanaugh K."/>
            <person name="Han R."/>
            <person name="Bertier L."/>
            <person name="Beede B."/>
            <person name="Kafkas S."/>
            <person name="Golino D."/>
            <person name="Preece J."/>
            <person name="Michelmore R."/>
        </authorList>
    </citation>
    <scope>NUCLEOTIDE SEQUENCE [LARGE SCALE GENOMIC DNA]</scope>
</reference>
<evidence type="ECO:0000313" key="1">
    <source>
        <dbReference type="EMBL" id="KAJ0047203.1"/>
    </source>
</evidence>
<accession>A0ACC0ZBE8</accession>
<dbReference type="EMBL" id="CM047738">
    <property type="protein sequence ID" value="KAJ0047203.1"/>
    <property type="molecule type" value="Genomic_DNA"/>
</dbReference>
<dbReference type="Proteomes" id="UP001163603">
    <property type="component" value="Chromosome 3"/>
</dbReference>
<sequence length="17" mass="1976">MFSELLHCQRDGNTIVL</sequence>
<name>A0ACC0ZBE8_9ROSI</name>
<proteinExistence type="predicted"/>
<organism evidence="1 2">
    <name type="scientific">Pistacia integerrima</name>
    <dbReference type="NCBI Taxonomy" id="434235"/>
    <lineage>
        <taxon>Eukaryota</taxon>
        <taxon>Viridiplantae</taxon>
        <taxon>Streptophyta</taxon>
        <taxon>Embryophyta</taxon>
        <taxon>Tracheophyta</taxon>
        <taxon>Spermatophyta</taxon>
        <taxon>Magnoliopsida</taxon>
        <taxon>eudicotyledons</taxon>
        <taxon>Gunneridae</taxon>
        <taxon>Pentapetalae</taxon>
        <taxon>rosids</taxon>
        <taxon>malvids</taxon>
        <taxon>Sapindales</taxon>
        <taxon>Anacardiaceae</taxon>
        <taxon>Pistacia</taxon>
    </lineage>
</organism>
<keyword evidence="2" id="KW-1185">Reference proteome</keyword>